<protein>
    <submittedName>
        <fullName evidence="3">Uncharacterized protein</fullName>
    </submittedName>
</protein>
<feature type="transmembrane region" description="Helical" evidence="2">
    <location>
        <begin position="81"/>
        <end position="102"/>
    </location>
</feature>
<feature type="region of interest" description="Disordered" evidence="1">
    <location>
        <begin position="14"/>
        <end position="58"/>
    </location>
</feature>
<keyword evidence="2" id="KW-0472">Membrane</keyword>
<proteinExistence type="predicted"/>
<gene>
    <name evidence="3" type="ORF">MEDL_2058</name>
</gene>
<feature type="compositionally biased region" description="Polar residues" evidence="1">
    <location>
        <begin position="167"/>
        <end position="188"/>
    </location>
</feature>
<feature type="compositionally biased region" description="Low complexity" evidence="1">
    <location>
        <begin position="15"/>
        <end position="32"/>
    </location>
</feature>
<keyword evidence="4" id="KW-1185">Reference proteome</keyword>
<accession>A0A8S3PSJ5</accession>
<keyword evidence="2" id="KW-1133">Transmembrane helix</keyword>
<evidence type="ECO:0000256" key="2">
    <source>
        <dbReference type="SAM" id="Phobius"/>
    </source>
</evidence>
<name>A0A8S3PSJ5_MYTED</name>
<evidence type="ECO:0000313" key="4">
    <source>
        <dbReference type="Proteomes" id="UP000683360"/>
    </source>
</evidence>
<feature type="compositionally biased region" description="Polar residues" evidence="1">
    <location>
        <begin position="39"/>
        <end position="58"/>
    </location>
</feature>
<reference evidence="3" key="1">
    <citation type="submission" date="2021-03" db="EMBL/GenBank/DDBJ databases">
        <authorList>
            <person name="Bekaert M."/>
        </authorList>
    </citation>
    <scope>NUCLEOTIDE SEQUENCE</scope>
</reference>
<dbReference type="AlphaFoldDB" id="A0A8S3PSJ5"/>
<comment type="caution">
    <text evidence="3">The sequence shown here is derived from an EMBL/GenBank/DDBJ whole genome shotgun (WGS) entry which is preliminary data.</text>
</comment>
<feature type="region of interest" description="Disordered" evidence="1">
    <location>
        <begin position="167"/>
        <end position="191"/>
    </location>
</feature>
<feature type="transmembrane region" description="Helical" evidence="2">
    <location>
        <begin position="122"/>
        <end position="149"/>
    </location>
</feature>
<evidence type="ECO:0000313" key="3">
    <source>
        <dbReference type="EMBL" id="CAG2186519.1"/>
    </source>
</evidence>
<keyword evidence="2" id="KW-0812">Transmembrane</keyword>
<evidence type="ECO:0000256" key="1">
    <source>
        <dbReference type="SAM" id="MobiDB-lite"/>
    </source>
</evidence>
<dbReference type="Proteomes" id="UP000683360">
    <property type="component" value="Unassembled WGS sequence"/>
</dbReference>
<dbReference type="EMBL" id="CAJPWZ010000138">
    <property type="protein sequence ID" value="CAG2186519.1"/>
    <property type="molecule type" value="Genomic_DNA"/>
</dbReference>
<sequence>MITPIKLVYRTVQQTSATSAPTTDAPSHSSPDNVENRPSVFSTSTQSSLEGTSKPTRLNITSGYTTTKRLRHNRMFINRQVMYYLIQVQITLSMFRINPSVLKDGKMLESTTGVSETPDSHHIIGVIIGALSAAVVIVVAVVLVAICRLRRLGPFMKRFGDDNPINDSNFQDVDDTSNQSSPNVNNTMYDIHTVSGDDTRLDF</sequence>
<organism evidence="3 4">
    <name type="scientific">Mytilus edulis</name>
    <name type="common">Blue mussel</name>
    <dbReference type="NCBI Taxonomy" id="6550"/>
    <lineage>
        <taxon>Eukaryota</taxon>
        <taxon>Metazoa</taxon>
        <taxon>Spiralia</taxon>
        <taxon>Lophotrochozoa</taxon>
        <taxon>Mollusca</taxon>
        <taxon>Bivalvia</taxon>
        <taxon>Autobranchia</taxon>
        <taxon>Pteriomorphia</taxon>
        <taxon>Mytilida</taxon>
        <taxon>Mytiloidea</taxon>
        <taxon>Mytilidae</taxon>
        <taxon>Mytilinae</taxon>
        <taxon>Mytilus</taxon>
    </lineage>
</organism>